<evidence type="ECO:0000313" key="2">
    <source>
        <dbReference type="Proteomes" id="UP000516437"/>
    </source>
</evidence>
<organism evidence="1 2">
    <name type="scientific">Morella rubra</name>
    <name type="common">Chinese bayberry</name>
    <dbReference type="NCBI Taxonomy" id="262757"/>
    <lineage>
        <taxon>Eukaryota</taxon>
        <taxon>Viridiplantae</taxon>
        <taxon>Streptophyta</taxon>
        <taxon>Embryophyta</taxon>
        <taxon>Tracheophyta</taxon>
        <taxon>Spermatophyta</taxon>
        <taxon>Magnoliopsida</taxon>
        <taxon>eudicotyledons</taxon>
        <taxon>Gunneridae</taxon>
        <taxon>Pentapetalae</taxon>
        <taxon>rosids</taxon>
        <taxon>fabids</taxon>
        <taxon>Fagales</taxon>
        <taxon>Myricaceae</taxon>
        <taxon>Morella</taxon>
    </lineage>
</organism>
<dbReference type="PANTHER" id="PTHR33511">
    <property type="entry name" value="OS06G0632400 PROTEIN"/>
    <property type="match status" value="1"/>
</dbReference>
<sequence length="80" mass="8861">MGKKSSSFCSICSIFKACFSGGNSSDDYGDEGVDVRRICPSDYDRGLWIGEPGIDRRATAFIDRFYATRVSDPEHRSCPP</sequence>
<proteinExistence type="predicted"/>
<dbReference type="AlphaFoldDB" id="A0A6A1VM69"/>
<dbReference type="EMBL" id="RXIC02000023">
    <property type="protein sequence ID" value="KAB1213715.1"/>
    <property type="molecule type" value="Genomic_DNA"/>
</dbReference>
<reference evidence="1 2" key="1">
    <citation type="journal article" date="2019" name="Plant Biotechnol. J.">
        <title>The red bayberry genome and genetic basis of sex determination.</title>
        <authorList>
            <person name="Jia H.M."/>
            <person name="Jia H.J."/>
            <person name="Cai Q.L."/>
            <person name="Wang Y."/>
            <person name="Zhao H.B."/>
            <person name="Yang W.F."/>
            <person name="Wang G.Y."/>
            <person name="Li Y.H."/>
            <person name="Zhan D.L."/>
            <person name="Shen Y.T."/>
            <person name="Niu Q.F."/>
            <person name="Chang L."/>
            <person name="Qiu J."/>
            <person name="Zhao L."/>
            <person name="Xie H.B."/>
            <person name="Fu W.Y."/>
            <person name="Jin J."/>
            <person name="Li X.W."/>
            <person name="Jiao Y."/>
            <person name="Zhou C.C."/>
            <person name="Tu T."/>
            <person name="Chai C.Y."/>
            <person name="Gao J.L."/>
            <person name="Fan L.J."/>
            <person name="van de Weg E."/>
            <person name="Wang J.Y."/>
            <person name="Gao Z.S."/>
        </authorList>
    </citation>
    <scope>NUCLEOTIDE SEQUENCE [LARGE SCALE GENOMIC DNA]</scope>
    <source>
        <tissue evidence="1">Leaves</tissue>
    </source>
</reference>
<dbReference type="Proteomes" id="UP000516437">
    <property type="component" value="Chromosome 5"/>
</dbReference>
<dbReference type="OrthoDB" id="654716at2759"/>
<evidence type="ECO:0000313" key="1">
    <source>
        <dbReference type="EMBL" id="KAB1213715.1"/>
    </source>
</evidence>
<accession>A0A6A1VM69</accession>
<comment type="caution">
    <text evidence="1">The sequence shown here is derived from an EMBL/GenBank/DDBJ whole genome shotgun (WGS) entry which is preliminary data.</text>
</comment>
<protein>
    <submittedName>
        <fullName evidence="1">Uncharacterized protein</fullName>
    </submittedName>
</protein>
<gene>
    <name evidence="1" type="ORF">CJ030_MR5G004858</name>
</gene>
<keyword evidence="2" id="KW-1185">Reference proteome</keyword>
<name>A0A6A1VM69_9ROSI</name>